<dbReference type="Gene3D" id="2.60.450.10">
    <property type="entry name" value="Lipopolysaccharide (LPS) transport protein A like domain"/>
    <property type="match status" value="1"/>
</dbReference>
<evidence type="ECO:0000256" key="4">
    <source>
        <dbReference type="SAM" id="SignalP"/>
    </source>
</evidence>
<evidence type="ECO:0000313" key="6">
    <source>
        <dbReference type="EMBL" id="AVD71407.1"/>
    </source>
</evidence>
<name>A0A2L1GP57_9BACT</name>
<sequence length="178" mass="19181">MHLFSFVVSPAAGRCVRNMAAFALAAALGLGAFGPEAARADDAPIDIEADRMVSRENENAVAFLGKVVARQGPMTIRASSMTVYYDNSAKGDKAAGQIDRLICQRDVKITQGDWLGTGDRLDYFAKTRKAVLSGNAKAWNGPNMVSGKTITYFMNEKRSEVDRDDGPVRAVFRAGTGQ</sequence>
<gene>
    <name evidence="6" type="ORF">CAY53_07955</name>
</gene>
<accession>A0A2L1GP57</accession>
<dbReference type="PANTHER" id="PTHR36504:SF1">
    <property type="entry name" value="LIPOPOLYSACCHARIDE EXPORT SYSTEM PROTEIN LPTA"/>
    <property type="match status" value="1"/>
</dbReference>
<dbReference type="GO" id="GO:0001530">
    <property type="term" value="F:lipopolysaccharide binding"/>
    <property type="evidence" value="ECO:0007669"/>
    <property type="project" value="InterPro"/>
</dbReference>
<dbReference type="GO" id="GO:0009279">
    <property type="term" value="C:cell outer membrane"/>
    <property type="evidence" value="ECO:0007669"/>
    <property type="project" value="TreeGrafter"/>
</dbReference>
<dbReference type="Pfam" id="PF03968">
    <property type="entry name" value="LptD_N"/>
    <property type="match status" value="1"/>
</dbReference>
<dbReference type="GO" id="GO:0017089">
    <property type="term" value="F:glycolipid transfer activity"/>
    <property type="evidence" value="ECO:0007669"/>
    <property type="project" value="TreeGrafter"/>
</dbReference>
<protein>
    <submittedName>
        <fullName evidence="6">Lipopolysaccharide transport periplasmic protein LptA</fullName>
    </submittedName>
</protein>
<feature type="signal peptide" evidence="4">
    <location>
        <begin position="1"/>
        <end position="25"/>
    </location>
</feature>
<keyword evidence="3" id="KW-0574">Periplasm</keyword>
<organism evidence="6 7">
    <name type="scientific">Desulfobulbus oralis</name>
    <dbReference type="NCBI Taxonomy" id="1986146"/>
    <lineage>
        <taxon>Bacteria</taxon>
        <taxon>Pseudomonadati</taxon>
        <taxon>Thermodesulfobacteriota</taxon>
        <taxon>Desulfobulbia</taxon>
        <taxon>Desulfobulbales</taxon>
        <taxon>Desulfobulbaceae</taxon>
        <taxon>Desulfobulbus</taxon>
    </lineage>
</organism>
<evidence type="ECO:0000259" key="5">
    <source>
        <dbReference type="Pfam" id="PF03968"/>
    </source>
</evidence>
<proteinExistence type="predicted"/>
<keyword evidence="1" id="KW-0813">Transport</keyword>
<evidence type="ECO:0000313" key="7">
    <source>
        <dbReference type="Proteomes" id="UP000239867"/>
    </source>
</evidence>
<reference evidence="6 7" key="1">
    <citation type="journal article" date="2018" name="MBio">
        <title>Insights into the evolution of host association through the isolation and characterization of a novel human periodontal pathobiont, Desulfobulbus oralis.</title>
        <authorList>
            <person name="Cross K.L."/>
            <person name="Chirania P."/>
            <person name="Xiong W."/>
            <person name="Beall C.J."/>
            <person name="Elkins J.G."/>
            <person name="Giannone R.J."/>
            <person name="Griffen A.L."/>
            <person name="Guss A.M."/>
            <person name="Hettich R.L."/>
            <person name="Joshi S.S."/>
            <person name="Mokrzan E.M."/>
            <person name="Martin R.K."/>
            <person name="Zhulin I.B."/>
            <person name="Leys E.J."/>
            <person name="Podar M."/>
        </authorList>
    </citation>
    <scope>NUCLEOTIDE SEQUENCE [LARGE SCALE GENOMIC DNA]</scope>
    <source>
        <strain evidence="6 7">ORNL</strain>
    </source>
</reference>
<evidence type="ECO:0000256" key="2">
    <source>
        <dbReference type="ARBA" id="ARBA00022729"/>
    </source>
</evidence>
<dbReference type="AlphaFoldDB" id="A0A2L1GP57"/>
<feature type="domain" description="Organic solvent tolerance-like N-terminal" evidence="5">
    <location>
        <begin position="46"/>
        <end position="157"/>
    </location>
</feature>
<dbReference type="InterPro" id="IPR014340">
    <property type="entry name" value="LptA"/>
</dbReference>
<dbReference type="GO" id="GO:0015920">
    <property type="term" value="P:lipopolysaccharide transport"/>
    <property type="evidence" value="ECO:0007669"/>
    <property type="project" value="InterPro"/>
</dbReference>
<evidence type="ECO:0000256" key="3">
    <source>
        <dbReference type="ARBA" id="ARBA00022764"/>
    </source>
</evidence>
<dbReference type="PANTHER" id="PTHR36504">
    <property type="entry name" value="LIPOPOLYSACCHARIDE EXPORT SYSTEM PROTEIN LPTA"/>
    <property type="match status" value="1"/>
</dbReference>
<evidence type="ECO:0000256" key="1">
    <source>
        <dbReference type="ARBA" id="ARBA00022448"/>
    </source>
</evidence>
<dbReference type="Proteomes" id="UP000239867">
    <property type="component" value="Chromosome"/>
</dbReference>
<dbReference type="InterPro" id="IPR052037">
    <property type="entry name" value="LPS_export_LptA"/>
</dbReference>
<feature type="chain" id="PRO_5014694850" evidence="4">
    <location>
        <begin position="26"/>
        <end position="178"/>
    </location>
</feature>
<dbReference type="NCBIfam" id="TIGR03002">
    <property type="entry name" value="outer_YhbN_LptA"/>
    <property type="match status" value="1"/>
</dbReference>
<keyword evidence="7" id="KW-1185">Reference proteome</keyword>
<keyword evidence="2 4" id="KW-0732">Signal</keyword>
<dbReference type="EMBL" id="CP021255">
    <property type="protein sequence ID" value="AVD71407.1"/>
    <property type="molecule type" value="Genomic_DNA"/>
</dbReference>
<dbReference type="InterPro" id="IPR005653">
    <property type="entry name" value="OstA-like_N"/>
</dbReference>
<dbReference type="GO" id="GO:0030288">
    <property type="term" value="C:outer membrane-bounded periplasmic space"/>
    <property type="evidence" value="ECO:0007669"/>
    <property type="project" value="TreeGrafter"/>
</dbReference>
<dbReference type="RefSeq" id="WP_104936671.1">
    <property type="nucleotide sequence ID" value="NZ_CP021255.1"/>
</dbReference>
<dbReference type="OrthoDB" id="9782597at2"/>
<dbReference type="KEGG" id="deo:CAY53_07955"/>